<dbReference type="RefSeq" id="WP_058863210.1">
    <property type="nucleotide sequence ID" value="NZ_LPXO01000011.1"/>
</dbReference>
<dbReference type="OrthoDB" id="7739218at2"/>
<dbReference type="AlphaFoldDB" id="A0A0W7WGN5"/>
<sequence length="327" mass="33938">MALAFAGAVGACATSGGDNNDTPVGSDQFDGVGSGAQPLIDEPEPESETPDADPDPATSPNVYATEANGDLTMNDVDFDPATGELVLNNMPFDGSDNLYMRDAGTSAALNTATGTDFDVYRNVAGPSNYYAVFRRSPNGFAHVAAAGTDRYVSFGFGGAGAERLSGSGALPRANEEYVFNGEYAAVRTIIDPDTGSRVQYVAGTSRIQVDIEDLDDTGAVEGVIVDRRFFDANGVQINALDDVDFISLATSQINFDNWTIDSSSASVIQSNEVKATGTWEGLLAGPNGEEVAGIVVVEGTGPVGIDPATGDLIEVSVRESGTFVGTR</sequence>
<evidence type="ECO:0000256" key="1">
    <source>
        <dbReference type="SAM" id="MobiDB-lite"/>
    </source>
</evidence>
<feature type="compositionally biased region" description="Polar residues" evidence="1">
    <location>
        <begin position="16"/>
        <end position="25"/>
    </location>
</feature>
<dbReference type="EMBL" id="LPXO01000011">
    <property type="protein sequence ID" value="KUF09646.1"/>
    <property type="molecule type" value="Genomic_DNA"/>
</dbReference>
<accession>A0A0W7WGN5</accession>
<protein>
    <recommendedName>
        <fullName evidence="4">Transferrin-binding protein B C-lobe/N-lobe beta barrel domain-containing protein</fullName>
    </recommendedName>
</protein>
<feature type="compositionally biased region" description="Acidic residues" evidence="1">
    <location>
        <begin position="41"/>
        <end position="54"/>
    </location>
</feature>
<proteinExistence type="predicted"/>
<evidence type="ECO:0008006" key="4">
    <source>
        <dbReference type="Google" id="ProtNLM"/>
    </source>
</evidence>
<evidence type="ECO:0000313" key="2">
    <source>
        <dbReference type="EMBL" id="KUF09646.1"/>
    </source>
</evidence>
<evidence type="ECO:0000313" key="3">
    <source>
        <dbReference type="Proteomes" id="UP000054396"/>
    </source>
</evidence>
<name>A0A0W7WGN5_9RHOB</name>
<gene>
    <name evidence="2" type="ORF">AVJ23_15925</name>
</gene>
<dbReference type="STRING" id="1685382.AVJ23_15925"/>
<feature type="region of interest" description="Disordered" evidence="1">
    <location>
        <begin position="12"/>
        <end position="65"/>
    </location>
</feature>
<dbReference type="Proteomes" id="UP000054396">
    <property type="component" value="Unassembled WGS sequence"/>
</dbReference>
<organism evidence="2 3">
    <name type="scientific">Pseudoponticoccus marisrubri</name>
    <dbReference type="NCBI Taxonomy" id="1685382"/>
    <lineage>
        <taxon>Bacteria</taxon>
        <taxon>Pseudomonadati</taxon>
        <taxon>Pseudomonadota</taxon>
        <taxon>Alphaproteobacteria</taxon>
        <taxon>Rhodobacterales</taxon>
        <taxon>Roseobacteraceae</taxon>
        <taxon>Pseudoponticoccus</taxon>
    </lineage>
</organism>
<comment type="caution">
    <text evidence="2">The sequence shown here is derived from an EMBL/GenBank/DDBJ whole genome shotgun (WGS) entry which is preliminary data.</text>
</comment>
<keyword evidence="3" id="KW-1185">Reference proteome</keyword>
<reference evidence="2 3" key="1">
    <citation type="submission" date="2015-12" db="EMBL/GenBank/DDBJ databases">
        <authorList>
            <person name="Shamseldin A."/>
            <person name="Moawad H."/>
            <person name="Abd El-Rahim W.M."/>
            <person name="Sadowsky M.J."/>
        </authorList>
    </citation>
    <scope>NUCLEOTIDE SEQUENCE [LARGE SCALE GENOMIC DNA]</scope>
    <source>
        <strain evidence="2 3">SJ5A-1</strain>
    </source>
</reference>